<keyword evidence="7" id="KW-1185">Reference proteome</keyword>
<name>A0AAD2CB17_9STRA</name>
<evidence type="ECO:0000313" key="6">
    <source>
        <dbReference type="EMBL" id="CAJ1915762.1"/>
    </source>
</evidence>
<dbReference type="InterPro" id="IPR051598">
    <property type="entry name" value="TSUP/Inactive_protease-like"/>
</dbReference>
<gene>
    <name evidence="6" type="ORF">CYCCA115_LOCUS729</name>
</gene>
<accession>A0AAD2CB17</accession>
<organism evidence="6 7">
    <name type="scientific">Cylindrotheca closterium</name>
    <dbReference type="NCBI Taxonomy" id="2856"/>
    <lineage>
        <taxon>Eukaryota</taxon>
        <taxon>Sar</taxon>
        <taxon>Stramenopiles</taxon>
        <taxon>Ochrophyta</taxon>
        <taxon>Bacillariophyta</taxon>
        <taxon>Bacillariophyceae</taxon>
        <taxon>Bacillariophycidae</taxon>
        <taxon>Bacillariales</taxon>
        <taxon>Bacillariaceae</taxon>
        <taxon>Cylindrotheca</taxon>
    </lineage>
</organism>
<evidence type="ECO:0000256" key="5">
    <source>
        <dbReference type="SAM" id="Phobius"/>
    </source>
</evidence>
<keyword evidence="4 5" id="KW-0472">Membrane</keyword>
<protein>
    <recommendedName>
        <fullName evidence="8">Membrane transporter protein</fullName>
    </recommendedName>
</protein>
<proteinExistence type="predicted"/>
<comment type="subcellular location">
    <subcellularLocation>
        <location evidence="1">Membrane</location>
        <topology evidence="1">Multi-pass membrane protein</topology>
    </subcellularLocation>
</comment>
<evidence type="ECO:0000256" key="2">
    <source>
        <dbReference type="ARBA" id="ARBA00022692"/>
    </source>
</evidence>
<keyword evidence="3 5" id="KW-1133">Transmembrane helix</keyword>
<keyword evidence="2 5" id="KW-0812">Transmembrane</keyword>
<feature type="transmembrane region" description="Helical" evidence="5">
    <location>
        <begin position="46"/>
        <end position="69"/>
    </location>
</feature>
<dbReference type="EMBL" id="CAKOGP040000001">
    <property type="protein sequence ID" value="CAJ1915762.1"/>
    <property type="molecule type" value="Genomic_DNA"/>
</dbReference>
<dbReference type="InterPro" id="IPR002781">
    <property type="entry name" value="TM_pro_TauE-like"/>
</dbReference>
<dbReference type="GO" id="GO:0016020">
    <property type="term" value="C:membrane"/>
    <property type="evidence" value="ECO:0007669"/>
    <property type="project" value="UniProtKB-SubCell"/>
</dbReference>
<evidence type="ECO:0000256" key="1">
    <source>
        <dbReference type="ARBA" id="ARBA00004141"/>
    </source>
</evidence>
<feature type="transmembrane region" description="Helical" evidence="5">
    <location>
        <begin position="81"/>
        <end position="100"/>
    </location>
</feature>
<comment type="caution">
    <text evidence="6">The sequence shown here is derived from an EMBL/GenBank/DDBJ whole genome shotgun (WGS) entry which is preliminary data.</text>
</comment>
<feature type="transmembrane region" description="Helical" evidence="5">
    <location>
        <begin position="178"/>
        <end position="204"/>
    </location>
</feature>
<reference evidence="6" key="1">
    <citation type="submission" date="2023-08" db="EMBL/GenBank/DDBJ databases">
        <authorList>
            <person name="Audoor S."/>
            <person name="Bilcke G."/>
        </authorList>
    </citation>
    <scope>NUCLEOTIDE SEQUENCE</scope>
</reference>
<dbReference type="Pfam" id="PF01925">
    <property type="entry name" value="TauE"/>
    <property type="match status" value="1"/>
</dbReference>
<feature type="transmembrane region" description="Helical" evidence="5">
    <location>
        <begin position="216"/>
        <end position="236"/>
    </location>
</feature>
<evidence type="ECO:0000256" key="3">
    <source>
        <dbReference type="ARBA" id="ARBA00022989"/>
    </source>
</evidence>
<dbReference type="AlphaFoldDB" id="A0AAD2CB17"/>
<evidence type="ECO:0000313" key="7">
    <source>
        <dbReference type="Proteomes" id="UP001295423"/>
    </source>
</evidence>
<evidence type="ECO:0000256" key="4">
    <source>
        <dbReference type="ARBA" id="ARBA00023136"/>
    </source>
</evidence>
<evidence type="ECO:0008006" key="8">
    <source>
        <dbReference type="Google" id="ProtNLM"/>
    </source>
</evidence>
<dbReference type="PANTHER" id="PTHR43701:SF2">
    <property type="entry name" value="MEMBRANE TRANSPORTER PROTEIN YJNA-RELATED"/>
    <property type="match status" value="1"/>
</dbReference>
<dbReference type="PANTHER" id="PTHR43701">
    <property type="entry name" value="MEMBRANE TRANSPORTER PROTEIN MJ0441-RELATED"/>
    <property type="match status" value="1"/>
</dbReference>
<dbReference type="Proteomes" id="UP001295423">
    <property type="component" value="Unassembled WGS sequence"/>
</dbReference>
<sequence>MLPRLRRLNKHVRVHLRKTSRRLDSNVSGSSSGGGPDNAFVKGMGIGVGAGALGSLAGLGGGFIMIPLMTSRLLRLSQHQAHGSSLFAITTTGLAGALGYSGHVDLEAAAAIACTGIVTARFGVRAMSAMPEKMLKKSLGMLMIGVAPLVQAKTYFMEAGSKKTAGETADKENTAARLYVPALIGCFSGFASGLFGVGGGAIVVPALTVFTDMDHYAALGTSLCAMVLPAMSGTYANYQKGFVCMRTAPGLAVGAFIGAYLGGRLGSSIDETQLRWGFSSLMLVLGTRTLLK</sequence>